<evidence type="ECO:0000313" key="1">
    <source>
        <dbReference type="EMBL" id="KIQ94632.1"/>
    </source>
</evidence>
<name>A0A0D0RSJ3_9BACL</name>
<protein>
    <submittedName>
        <fullName evidence="1">Uncharacterized protein</fullName>
    </submittedName>
</protein>
<comment type="caution">
    <text evidence="1">The sequence shown here is derived from an EMBL/GenBank/DDBJ whole genome shotgun (WGS) entry which is preliminary data.</text>
</comment>
<gene>
    <name evidence="1" type="ORF">LH47_01277</name>
</gene>
<keyword evidence="2" id="KW-1185">Reference proteome</keyword>
<dbReference type="PATRIC" id="fig|404937.3.peg.1337"/>
<organism evidence="1 2">
    <name type="scientific">Anoxybacillus thermarum</name>
    <dbReference type="NCBI Taxonomy" id="404937"/>
    <lineage>
        <taxon>Bacteria</taxon>
        <taxon>Bacillati</taxon>
        <taxon>Bacillota</taxon>
        <taxon>Bacilli</taxon>
        <taxon>Bacillales</taxon>
        <taxon>Anoxybacillaceae</taxon>
        <taxon>Anoxybacillus</taxon>
    </lineage>
</organism>
<dbReference type="RefSeq" id="WP_043965761.1">
    <property type="nucleotide sequence ID" value="NZ_JXTH01000019.1"/>
</dbReference>
<evidence type="ECO:0000313" key="2">
    <source>
        <dbReference type="Proteomes" id="UP000032102"/>
    </source>
</evidence>
<dbReference type="Proteomes" id="UP000032102">
    <property type="component" value="Unassembled WGS sequence"/>
</dbReference>
<proteinExistence type="predicted"/>
<dbReference type="AlphaFoldDB" id="A0A0D0RSJ3"/>
<sequence>MRDVLCVPLDEENELVLATDCSGGIGLKQDDVVNVPYDVVGYYGARVAWMELMSIGATPKAFVLQNFVNDHAWHALVAGVQQTMKELQLSLPITGSSESNMPLMQSAVGFVAVGTVRKEEKRINITPTDACWAVIGEPLVGEAVIQKKDRIIPLSLFRTLLQLDGVYEIIPVGSKGIWHEWKLVHGERPLRCSLPLHASAGPATCVLISYDRAQQHFLQSLAGPLFYDFSRERGCPKSQCN</sequence>
<dbReference type="EMBL" id="JXTH01000019">
    <property type="protein sequence ID" value="KIQ94632.1"/>
    <property type="molecule type" value="Genomic_DNA"/>
</dbReference>
<accession>A0A0D0RSJ3</accession>
<reference evidence="1 2" key="1">
    <citation type="submission" date="2015-01" db="EMBL/GenBank/DDBJ databases">
        <title>Draft genome of Anoxybacillus thermarum strain AF/04.</title>
        <authorList>
            <person name="Poli A."/>
            <person name="Nicolaus B."/>
            <person name="Chan K.-G."/>
            <person name="Kahar U.M."/>
            <person name="Yaakob A.S."/>
            <person name="Chan C.S."/>
            <person name="Goh K.M."/>
        </authorList>
    </citation>
    <scope>NUCLEOTIDE SEQUENCE [LARGE SCALE GENOMIC DNA]</scope>
    <source>
        <strain evidence="1 2">AF/04</strain>
    </source>
</reference>